<dbReference type="AlphaFoldDB" id="M4NKQ8"/>
<dbReference type="HOGENOM" id="CLU_2344746_0_0_6"/>
<dbReference type="STRING" id="666685.R2APBS1_3203"/>
<evidence type="ECO:0000313" key="3">
    <source>
        <dbReference type="Proteomes" id="UP000011859"/>
    </source>
</evidence>
<dbReference type="KEGG" id="rhd:R2APBS1_3203"/>
<evidence type="ECO:0000313" key="2">
    <source>
        <dbReference type="EMBL" id="AGG90273.1"/>
    </source>
</evidence>
<name>M4NKQ8_9GAMM</name>
<sequence length="97" mass="10417" precursor="true">MDQDFSKLQFKKRDPEKTLAGFDYVWACWPLSVAFVGGALGGLCGGAAAAINVKLFKSGKSKTYKYVASLLVSLGALVAYFILAMLFVAIFHTAKSS</sequence>
<reference evidence="2 3" key="1">
    <citation type="submission" date="2012-04" db="EMBL/GenBank/DDBJ databases">
        <title>Complete genome of Rhodanobacter sp. 2APBS1.</title>
        <authorList>
            <consortium name="US DOE Joint Genome Institute"/>
            <person name="Huntemann M."/>
            <person name="Wei C.-L."/>
            <person name="Han J."/>
            <person name="Detter J.C."/>
            <person name="Han C."/>
            <person name="Tapia R."/>
            <person name="Munk A.C.C."/>
            <person name="Chen A."/>
            <person name="Krypides N."/>
            <person name="Mavromatis K."/>
            <person name="Markowitz V."/>
            <person name="Szeto E."/>
            <person name="Ivanova N."/>
            <person name="Mikhailova N."/>
            <person name="Ovchinnikova G."/>
            <person name="Pagani I."/>
            <person name="Pati A."/>
            <person name="Goodwin L."/>
            <person name="Peters L."/>
            <person name="Pitluck S."/>
            <person name="Woyke T."/>
            <person name="Prakash O."/>
            <person name="Elkins J."/>
            <person name="Brown S."/>
            <person name="Palumbo A."/>
            <person name="Hemme C."/>
            <person name="Zhou J."/>
            <person name="Watson D."/>
            <person name="Jardine P."/>
            <person name="Kostka J."/>
            <person name="Green S."/>
        </authorList>
    </citation>
    <scope>NUCLEOTIDE SEQUENCE [LARGE SCALE GENOMIC DNA]</scope>
    <source>
        <strain evidence="2 3">2APBS1</strain>
    </source>
</reference>
<dbReference type="EMBL" id="CP003470">
    <property type="protein sequence ID" value="AGG90273.1"/>
    <property type="molecule type" value="Genomic_DNA"/>
</dbReference>
<dbReference type="Proteomes" id="UP000011859">
    <property type="component" value="Chromosome"/>
</dbReference>
<keyword evidence="1" id="KW-0812">Transmembrane</keyword>
<accession>M4NKQ8</accession>
<gene>
    <name evidence="2" type="ORF">R2APBS1_3203</name>
</gene>
<feature type="transmembrane region" description="Helical" evidence="1">
    <location>
        <begin position="24"/>
        <end position="51"/>
    </location>
</feature>
<keyword evidence="1" id="KW-1133">Transmembrane helix</keyword>
<protein>
    <submittedName>
        <fullName evidence="2">Uncharacterized protein</fullName>
    </submittedName>
</protein>
<feature type="transmembrane region" description="Helical" evidence="1">
    <location>
        <begin position="63"/>
        <end position="91"/>
    </location>
</feature>
<proteinExistence type="predicted"/>
<dbReference type="RefSeq" id="WP_015448663.1">
    <property type="nucleotide sequence ID" value="NC_020541.1"/>
</dbReference>
<evidence type="ECO:0000256" key="1">
    <source>
        <dbReference type="SAM" id="Phobius"/>
    </source>
</evidence>
<keyword evidence="3" id="KW-1185">Reference proteome</keyword>
<keyword evidence="1" id="KW-0472">Membrane</keyword>
<organism evidence="2 3">
    <name type="scientific">Rhodanobacter denitrificans</name>
    <dbReference type="NCBI Taxonomy" id="666685"/>
    <lineage>
        <taxon>Bacteria</taxon>
        <taxon>Pseudomonadati</taxon>
        <taxon>Pseudomonadota</taxon>
        <taxon>Gammaproteobacteria</taxon>
        <taxon>Lysobacterales</taxon>
        <taxon>Rhodanobacteraceae</taxon>
        <taxon>Rhodanobacter</taxon>
    </lineage>
</organism>